<dbReference type="AlphaFoldDB" id="A0AAW3ZFF1"/>
<evidence type="ECO:0000313" key="3">
    <source>
        <dbReference type="Proteomes" id="UP000613768"/>
    </source>
</evidence>
<keyword evidence="1" id="KW-1133">Transmembrane helix</keyword>
<proteinExistence type="predicted"/>
<feature type="transmembrane region" description="Helical" evidence="1">
    <location>
        <begin position="125"/>
        <end position="144"/>
    </location>
</feature>
<sequence>MLALVARYQVELLKVQEFGDESETIVTAKMMAAGHRLYSEIFNHHGPLTFFPGWLLEQFGSFGVSVHRLPQAGLQWLVLIALASSPLLSRSDYRPIVIALVAAFMVLFLPDIFGQMGMYQNYAGCLFAIALALWVLPVACGTSGLPRWRVAVGCLALAALPFLAFTYTPAAVLLFVAALRRENWRAASGWLAFGIALQLLWLAAIGSLSGFVAFHLYMNLVILPNYVNVAMPQPLLAAYDAVLADRRSVVLLIALVAALAVMASRAKWALGWRAIAIGAALGSLLVRGDNFHGVTFYYAALAMPLLFVPAASRLDWKNAPVWLGLMTLLIVKLSLLLPSDRAKLGPLIPKNTEFARLVARATEPADRILAYSFVPYYYIDADRLPASGHFFFSPWQAEYNRQPVLGVSIDACEDIKRNRPKVVLADRGDFWGRYPWLSFAGCLDEVLRAEYRQLDNPAFFVRRDIDLDEIGLTPADTPVTLEPSSRLAPNSPLALAFEPSWRDGRRVSSIKIRMATYTEKLDGVVELVARSGESVDRIPIRLDHVRDNEYFSVELPHFVLDESAQLVLESGRAVSLSSWEVVSATQRLSCVVLSFEDGSERLTPGCPLPN</sequence>
<dbReference type="EMBL" id="JACYTR010000005">
    <property type="protein sequence ID" value="MBD8524883.1"/>
    <property type="molecule type" value="Genomic_DNA"/>
</dbReference>
<organism evidence="2 3">
    <name type="scientific">Pseudomarimonas arenosa</name>
    <dbReference type="NCBI Taxonomy" id="2774145"/>
    <lineage>
        <taxon>Bacteria</taxon>
        <taxon>Pseudomonadati</taxon>
        <taxon>Pseudomonadota</taxon>
        <taxon>Gammaproteobacteria</taxon>
        <taxon>Lysobacterales</taxon>
        <taxon>Lysobacteraceae</taxon>
        <taxon>Pseudomarimonas</taxon>
    </lineage>
</organism>
<feature type="transmembrane region" description="Helical" evidence="1">
    <location>
        <begin position="319"/>
        <end position="337"/>
    </location>
</feature>
<keyword evidence="1" id="KW-0472">Membrane</keyword>
<evidence type="ECO:0000256" key="1">
    <source>
        <dbReference type="SAM" id="Phobius"/>
    </source>
</evidence>
<reference evidence="2 3" key="1">
    <citation type="submission" date="2020-09" db="EMBL/GenBank/DDBJ databases">
        <title>Pseudoxanthomonas sp. CAU 1598 isolated from sand of Yaerae Beach.</title>
        <authorList>
            <person name="Kim W."/>
        </authorList>
    </citation>
    <scope>NUCLEOTIDE SEQUENCE [LARGE SCALE GENOMIC DNA]</scope>
    <source>
        <strain evidence="2 3">CAU 1598</strain>
    </source>
</reference>
<feature type="transmembrane region" description="Helical" evidence="1">
    <location>
        <begin position="237"/>
        <end position="263"/>
    </location>
</feature>
<protein>
    <recommendedName>
        <fullName evidence="4">Glycosyltransferase RgtA/B/C/D-like domain-containing protein</fullName>
    </recommendedName>
</protein>
<dbReference type="RefSeq" id="WP_192028234.1">
    <property type="nucleotide sequence ID" value="NZ_JACYTR010000005.1"/>
</dbReference>
<feature type="transmembrane region" description="Helical" evidence="1">
    <location>
        <begin position="95"/>
        <end position="113"/>
    </location>
</feature>
<feature type="transmembrane region" description="Helical" evidence="1">
    <location>
        <begin position="294"/>
        <end position="312"/>
    </location>
</feature>
<keyword evidence="3" id="KW-1185">Reference proteome</keyword>
<feature type="transmembrane region" description="Helical" evidence="1">
    <location>
        <begin position="150"/>
        <end position="178"/>
    </location>
</feature>
<evidence type="ECO:0008006" key="4">
    <source>
        <dbReference type="Google" id="ProtNLM"/>
    </source>
</evidence>
<gene>
    <name evidence="2" type="ORF">IFO71_03920</name>
</gene>
<dbReference type="Proteomes" id="UP000613768">
    <property type="component" value="Unassembled WGS sequence"/>
</dbReference>
<evidence type="ECO:0000313" key="2">
    <source>
        <dbReference type="EMBL" id="MBD8524883.1"/>
    </source>
</evidence>
<feature type="transmembrane region" description="Helical" evidence="1">
    <location>
        <begin position="190"/>
        <end position="217"/>
    </location>
</feature>
<accession>A0AAW3ZFF1</accession>
<name>A0AAW3ZFF1_9GAMM</name>
<keyword evidence="1" id="KW-0812">Transmembrane</keyword>
<comment type="caution">
    <text evidence="2">The sequence shown here is derived from an EMBL/GenBank/DDBJ whole genome shotgun (WGS) entry which is preliminary data.</text>
</comment>